<evidence type="ECO:0000256" key="2">
    <source>
        <dbReference type="SAM" id="Phobius"/>
    </source>
</evidence>
<feature type="transmembrane region" description="Helical" evidence="2">
    <location>
        <begin position="180"/>
        <end position="202"/>
    </location>
</feature>
<keyword evidence="2" id="KW-0472">Membrane</keyword>
<organism evidence="3 4">
    <name type="scientific">Streptomyces fildesensis</name>
    <dbReference type="NCBI Taxonomy" id="375757"/>
    <lineage>
        <taxon>Bacteria</taxon>
        <taxon>Bacillati</taxon>
        <taxon>Actinomycetota</taxon>
        <taxon>Actinomycetes</taxon>
        <taxon>Kitasatosporales</taxon>
        <taxon>Streptomycetaceae</taxon>
        <taxon>Streptomyces</taxon>
    </lineage>
</organism>
<proteinExistence type="predicted"/>
<keyword evidence="2" id="KW-0812">Transmembrane</keyword>
<feature type="compositionally biased region" description="Low complexity" evidence="1">
    <location>
        <begin position="218"/>
        <end position="252"/>
    </location>
</feature>
<reference evidence="3 4" key="1">
    <citation type="submission" date="2024-10" db="EMBL/GenBank/DDBJ databases">
        <title>The Natural Products Discovery Center: Release of the First 8490 Sequenced Strains for Exploring Actinobacteria Biosynthetic Diversity.</title>
        <authorList>
            <person name="Kalkreuter E."/>
            <person name="Kautsar S.A."/>
            <person name="Yang D."/>
            <person name="Bader C.D."/>
            <person name="Teijaro C.N."/>
            <person name="Fluegel L."/>
            <person name="Davis C.M."/>
            <person name="Simpson J.R."/>
            <person name="Lauterbach L."/>
            <person name="Steele A.D."/>
            <person name="Gui C."/>
            <person name="Meng S."/>
            <person name="Li G."/>
            <person name="Viehrig K."/>
            <person name="Ye F."/>
            <person name="Su P."/>
            <person name="Kiefer A.F."/>
            <person name="Nichols A."/>
            <person name="Cepeda A.J."/>
            <person name="Yan W."/>
            <person name="Fan B."/>
            <person name="Jiang Y."/>
            <person name="Adhikari A."/>
            <person name="Zheng C.-J."/>
            <person name="Schuster L."/>
            <person name="Cowan T.M."/>
            <person name="Smanski M.J."/>
            <person name="Chevrette M.G."/>
            <person name="De Carvalho L.P.S."/>
            <person name="Shen B."/>
        </authorList>
    </citation>
    <scope>NUCLEOTIDE SEQUENCE [LARGE SCALE GENOMIC DNA]</scope>
    <source>
        <strain evidence="3 4">NPDC053399</strain>
    </source>
</reference>
<dbReference type="Proteomes" id="UP001614394">
    <property type="component" value="Unassembled WGS sequence"/>
</dbReference>
<keyword evidence="4" id="KW-1185">Reference proteome</keyword>
<evidence type="ECO:0000313" key="3">
    <source>
        <dbReference type="EMBL" id="MFI9103378.1"/>
    </source>
</evidence>
<comment type="caution">
    <text evidence="3">The sequence shown here is derived from an EMBL/GenBank/DDBJ whole genome shotgun (WGS) entry which is preliminary data.</text>
</comment>
<dbReference type="RefSeq" id="WP_399652351.1">
    <property type="nucleotide sequence ID" value="NZ_JBITYG010000007.1"/>
</dbReference>
<feature type="region of interest" description="Disordered" evidence="1">
    <location>
        <begin position="212"/>
        <end position="257"/>
    </location>
</feature>
<evidence type="ECO:0000313" key="4">
    <source>
        <dbReference type="Proteomes" id="UP001614394"/>
    </source>
</evidence>
<accession>A0ABW8CAD6</accession>
<gene>
    <name evidence="3" type="ORF">ACIGXA_22930</name>
</gene>
<protein>
    <recommendedName>
        <fullName evidence="5">Integral membrane protein</fullName>
    </recommendedName>
</protein>
<sequence>MTITEAPAPRRPGPVVLIRGFVAAGVAGAAVACVVVGIAIGNVALWCVGGGLLVLTVAAMTVVGRLKRARTPPREKLRALAMIESRRATSGESADVPIRFVLTVAPDDRAAYRVEFSQSINLVDVPDYRPRGIVVVEYPADEPWAVRIITEPDQEWAARAAEALLDSAPESSLVKDPTKWCSCCLIGVAGILIGAAIVVLLFRAELFRDGDGDRVKSEGTGSSSSSTSTSSTSTSSSTTSSSSTTTAQTSESMLQDGRMRRTAAEMIAAHSPIAVEFSIEDHRMSARGVGPGESAAPPIDLRTLPYERLPGLVREARITFGVSDGGTWRIDVDHDPKTKALLFRVTVSDSHRSAFLLADALGRATQRGAR</sequence>
<name>A0ABW8CAD6_9ACTN</name>
<keyword evidence="2" id="KW-1133">Transmembrane helix</keyword>
<feature type="transmembrane region" description="Helical" evidence="2">
    <location>
        <begin position="16"/>
        <end position="37"/>
    </location>
</feature>
<evidence type="ECO:0008006" key="5">
    <source>
        <dbReference type="Google" id="ProtNLM"/>
    </source>
</evidence>
<dbReference type="EMBL" id="JBITYG010000007">
    <property type="protein sequence ID" value="MFI9103378.1"/>
    <property type="molecule type" value="Genomic_DNA"/>
</dbReference>
<feature type="transmembrane region" description="Helical" evidence="2">
    <location>
        <begin position="43"/>
        <end position="66"/>
    </location>
</feature>
<evidence type="ECO:0000256" key="1">
    <source>
        <dbReference type="SAM" id="MobiDB-lite"/>
    </source>
</evidence>